<keyword evidence="4" id="KW-0234">DNA repair</keyword>
<comment type="subcellular location">
    <subcellularLocation>
        <location evidence="1">Nucleus</location>
    </subcellularLocation>
</comment>
<dbReference type="Gene3D" id="3.40.50.12650">
    <property type="match status" value="1"/>
</dbReference>
<keyword evidence="5" id="KW-0539">Nucleus</keyword>
<feature type="compositionally biased region" description="Gly residues" evidence="6">
    <location>
        <begin position="322"/>
        <end position="336"/>
    </location>
</feature>
<feature type="region of interest" description="Disordered" evidence="6">
    <location>
        <begin position="693"/>
        <end position="781"/>
    </location>
</feature>
<keyword evidence="3" id="KW-0227">DNA damage</keyword>
<feature type="compositionally biased region" description="Acidic residues" evidence="6">
    <location>
        <begin position="205"/>
        <end position="217"/>
    </location>
</feature>
<dbReference type="SUPFAM" id="SSF56281">
    <property type="entry name" value="Metallo-hydrolase/oxidoreductase"/>
    <property type="match status" value="1"/>
</dbReference>
<name>A0A2J7ZY59_9CHLO</name>
<dbReference type="InterPro" id="IPR036866">
    <property type="entry name" value="RibonucZ/Hydroxyglut_hydro"/>
</dbReference>
<sequence length="875" mass="91673">MASQVESIKWVPGTDFLVDGFKFKTPRCAHYFLTHFHSDHTIGLSKGFSGGLIYCSHVTARLLIHDMGLRAQFVRPLEVGRPVVISGVRVTPLDANHCPGAVMFLFELPIAQQPAPGPGKGGWEGLDCRDAAAAPGAPGAGRVGDAGAGAAEAGAGARGAHGWDGGCAGAGAQTSGVEMDGAGGCISGCEGQLLLPPVAVKEEEGQGEEEGEEEEEAGAGAEPLGLPARMEGRWEAAEGCRTPAVQEAGREAGAAGEALAVEQEGGEAAACWREGGEAAAHDCGEEEEEDSVVVLALSDDGEEGPCAGGGEEVPGAGAAQEPGGGGGSGSGGGGGTAPATHNVLHTGDCRWQRWMRHQPGLGGMRVDTVFLDTTYAAPKHTMPPQQEAIDMMAQAMREARAEEPSTLFVVAMYHIGKERALFGAAQQLGAKVRPAPVSDVIRRPVWCSDAKKAVLRLLDLPPEQMGMLVEDAREADVHVAGWGLRPEELQAYLDQFEGGWKRVVGVRATGWTLRQKGGVSVRREGDVVILGVPYSEHSSWNDLCDAVSQLRPSRLIPTVNAGTAEQRRALVDRFAALMDLRKDRSRWQRWMRHQPGLGGMRVDTVFLDTTYAAPKHTMPPQQEAIDMMAQVGPDLCAAGLDVYLSRGGSTPLAGRAAPVGAAAAARRRVDLGAVDLAEQQRILADLQQRAQQQQQQQSQQQQRSSVSQQRKRKRQDSEAAAAPGSSSGARQRPREEPPRVRSVRARGSGGSGASPCPAGSPPVKLEQPSSERGRGPAAVEQQQLHAATGPLGTSAFAGLDAAAGSAPSLPLVVDLTMGDAQEGGEWALDGGAPNPDHEGCAAVLPARAQQAPQKDGRWQASIRSFFAPVGRALGL</sequence>
<feature type="domain" description="DNA repair metallo-beta-lactamase" evidence="7">
    <location>
        <begin position="463"/>
        <end position="562"/>
    </location>
</feature>
<dbReference type="PANTHER" id="PTHR23240:SF35">
    <property type="entry name" value="DNA REPAIR METALLO-BETA-LACTAMASE FAMILY PROTEIN-RELATED"/>
    <property type="match status" value="1"/>
</dbReference>
<dbReference type="GO" id="GO:0003684">
    <property type="term" value="F:damaged DNA binding"/>
    <property type="evidence" value="ECO:0007669"/>
    <property type="project" value="TreeGrafter"/>
</dbReference>
<dbReference type="GO" id="GO:0036297">
    <property type="term" value="P:interstrand cross-link repair"/>
    <property type="evidence" value="ECO:0007669"/>
    <property type="project" value="TreeGrafter"/>
</dbReference>
<dbReference type="Gene3D" id="3.60.15.10">
    <property type="entry name" value="Ribonuclease Z/Hydroxyacylglutathione hydrolase-like"/>
    <property type="match status" value="1"/>
</dbReference>
<feature type="region of interest" description="Disordered" evidence="6">
    <location>
        <begin position="301"/>
        <end position="340"/>
    </location>
</feature>
<gene>
    <name evidence="8" type="ORF">TSOC_008565</name>
</gene>
<comment type="similarity">
    <text evidence="2">Belongs to the DNA repair metallo-beta-lactamase (DRMBL) family.</text>
</comment>
<evidence type="ECO:0000256" key="6">
    <source>
        <dbReference type="SAM" id="MobiDB-lite"/>
    </source>
</evidence>
<dbReference type="Pfam" id="PF07522">
    <property type="entry name" value="DRMBL"/>
    <property type="match status" value="1"/>
</dbReference>
<evidence type="ECO:0000256" key="2">
    <source>
        <dbReference type="ARBA" id="ARBA00010304"/>
    </source>
</evidence>
<evidence type="ECO:0000256" key="3">
    <source>
        <dbReference type="ARBA" id="ARBA00022763"/>
    </source>
</evidence>
<feature type="region of interest" description="Disordered" evidence="6">
    <location>
        <begin position="201"/>
        <end position="224"/>
    </location>
</feature>
<dbReference type="OrthoDB" id="262529at2759"/>
<dbReference type="GO" id="GO:0005634">
    <property type="term" value="C:nucleus"/>
    <property type="evidence" value="ECO:0007669"/>
    <property type="project" value="UniProtKB-SubCell"/>
</dbReference>
<feature type="compositionally biased region" description="Low complexity" evidence="6">
    <location>
        <begin position="693"/>
        <end position="708"/>
    </location>
</feature>
<dbReference type="FunFam" id="3.60.15.10:FF:000144">
    <property type="entry name" value="Predicted protein"/>
    <property type="match status" value="1"/>
</dbReference>
<dbReference type="CDD" id="cd16273">
    <property type="entry name" value="SNM1A-1C-like_MBL-fold"/>
    <property type="match status" value="1"/>
</dbReference>
<feature type="compositionally biased region" description="Low complexity" evidence="6">
    <location>
        <begin position="753"/>
        <end position="763"/>
    </location>
</feature>
<evidence type="ECO:0000256" key="4">
    <source>
        <dbReference type="ARBA" id="ARBA00023204"/>
    </source>
</evidence>
<dbReference type="InterPro" id="IPR011084">
    <property type="entry name" value="DRMBL"/>
</dbReference>
<dbReference type="PANTHER" id="PTHR23240">
    <property type="entry name" value="DNA CROSS-LINK REPAIR PROTEIN PSO2/SNM1-RELATED"/>
    <property type="match status" value="1"/>
</dbReference>
<evidence type="ECO:0000313" key="9">
    <source>
        <dbReference type="Proteomes" id="UP000236333"/>
    </source>
</evidence>
<comment type="caution">
    <text evidence="8">The sequence shown here is derived from an EMBL/GenBank/DDBJ whole genome shotgun (WGS) entry which is preliminary data.</text>
</comment>
<dbReference type="GO" id="GO:0006303">
    <property type="term" value="P:double-strand break repair via nonhomologous end joining"/>
    <property type="evidence" value="ECO:0007669"/>
    <property type="project" value="TreeGrafter"/>
</dbReference>
<feature type="compositionally biased region" description="Low complexity" evidence="6">
    <location>
        <begin position="718"/>
        <end position="730"/>
    </location>
</feature>
<dbReference type="Proteomes" id="UP000236333">
    <property type="component" value="Unassembled WGS sequence"/>
</dbReference>
<dbReference type="AlphaFoldDB" id="A0A2J7ZY59"/>
<evidence type="ECO:0000259" key="7">
    <source>
        <dbReference type="Pfam" id="PF07522"/>
    </source>
</evidence>
<organism evidence="8 9">
    <name type="scientific">Tetrabaena socialis</name>
    <dbReference type="NCBI Taxonomy" id="47790"/>
    <lineage>
        <taxon>Eukaryota</taxon>
        <taxon>Viridiplantae</taxon>
        <taxon>Chlorophyta</taxon>
        <taxon>core chlorophytes</taxon>
        <taxon>Chlorophyceae</taxon>
        <taxon>CS clade</taxon>
        <taxon>Chlamydomonadales</taxon>
        <taxon>Tetrabaenaceae</taxon>
        <taxon>Tetrabaena</taxon>
    </lineage>
</organism>
<accession>A0A2J7ZY59</accession>
<keyword evidence="9" id="KW-1185">Reference proteome</keyword>
<dbReference type="EMBL" id="PGGS01000324">
    <property type="protein sequence ID" value="PNH05209.1"/>
    <property type="molecule type" value="Genomic_DNA"/>
</dbReference>
<evidence type="ECO:0000313" key="8">
    <source>
        <dbReference type="EMBL" id="PNH05209.1"/>
    </source>
</evidence>
<evidence type="ECO:0000256" key="5">
    <source>
        <dbReference type="ARBA" id="ARBA00023242"/>
    </source>
</evidence>
<proteinExistence type="inferred from homology"/>
<reference evidence="8 9" key="1">
    <citation type="journal article" date="2017" name="Mol. Biol. Evol.">
        <title>The 4-celled Tetrabaena socialis nuclear genome reveals the essential components for genetic control of cell number at the origin of multicellularity in the volvocine lineage.</title>
        <authorList>
            <person name="Featherston J."/>
            <person name="Arakaki Y."/>
            <person name="Hanschen E.R."/>
            <person name="Ferris P.J."/>
            <person name="Michod R.E."/>
            <person name="Olson B.J.S.C."/>
            <person name="Nozaki H."/>
            <person name="Durand P.M."/>
        </authorList>
    </citation>
    <scope>NUCLEOTIDE SEQUENCE [LARGE SCALE GENOMIC DNA]</scope>
    <source>
        <strain evidence="8 9">NIES-571</strain>
    </source>
</reference>
<evidence type="ECO:0000256" key="1">
    <source>
        <dbReference type="ARBA" id="ARBA00004123"/>
    </source>
</evidence>
<dbReference type="GO" id="GO:0035312">
    <property type="term" value="F:5'-3' DNA exonuclease activity"/>
    <property type="evidence" value="ECO:0007669"/>
    <property type="project" value="TreeGrafter"/>
</dbReference>
<protein>
    <submittedName>
        <fullName evidence="8">DNA cross-link repair 1 protein</fullName>
    </submittedName>
</protein>